<dbReference type="EMBL" id="VNIM01000097">
    <property type="protein sequence ID" value="TVV71120.1"/>
    <property type="molecule type" value="Genomic_DNA"/>
</dbReference>
<evidence type="ECO:0000313" key="7">
    <source>
        <dbReference type="Proteomes" id="UP000318681"/>
    </source>
</evidence>
<keyword evidence="7" id="KW-1185">Reference proteome</keyword>
<dbReference type="Proteomes" id="UP000318681">
    <property type="component" value="Unassembled WGS sequence"/>
</dbReference>
<evidence type="ECO:0000256" key="1">
    <source>
        <dbReference type="ARBA" id="ARBA00004141"/>
    </source>
</evidence>
<dbReference type="GO" id="GO:0004671">
    <property type="term" value="F:protein C-terminal S-isoprenylcysteine carboxyl O-methyltransferase activity"/>
    <property type="evidence" value="ECO:0007669"/>
    <property type="project" value="InterPro"/>
</dbReference>
<dbReference type="AlphaFoldDB" id="A0A558QVE8"/>
<protein>
    <submittedName>
        <fullName evidence="6">Isoprenylcysteine carboxylmethyltransferase family protein</fullName>
    </submittedName>
</protein>
<evidence type="ECO:0000256" key="3">
    <source>
        <dbReference type="ARBA" id="ARBA00022989"/>
    </source>
</evidence>
<gene>
    <name evidence="6" type="ORF">FOY91_17540</name>
</gene>
<dbReference type="GO" id="GO:0016020">
    <property type="term" value="C:membrane"/>
    <property type="evidence" value="ECO:0007669"/>
    <property type="project" value="UniProtKB-SubCell"/>
</dbReference>
<dbReference type="PANTHER" id="PTHR43847">
    <property type="entry name" value="BLL3993 PROTEIN"/>
    <property type="match status" value="1"/>
</dbReference>
<reference evidence="6 7" key="1">
    <citation type="submission" date="2019-07" db="EMBL/GenBank/DDBJ databases">
        <title>Sphingomonas solaris sp. nov., isolated from a solar panel from Boston, Massachusetts.</title>
        <authorList>
            <person name="Tanner K."/>
            <person name="Pascual J."/>
            <person name="Mancuso C."/>
            <person name="Pereto J."/>
            <person name="Khalil A."/>
            <person name="Vilanova C."/>
        </authorList>
    </citation>
    <scope>NUCLEOTIDE SEQUENCE [LARGE SCALE GENOMIC DNA]</scope>
    <source>
        <strain evidence="6 7">R4DWN</strain>
    </source>
</reference>
<dbReference type="GO" id="GO:0032259">
    <property type="term" value="P:methylation"/>
    <property type="evidence" value="ECO:0007669"/>
    <property type="project" value="UniProtKB-KW"/>
</dbReference>
<comment type="caution">
    <text evidence="6">The sequence shown here is derived from an EMBL/GenBank/DDBJ whole genome shotgun (WGS) entry which is preliminary data.</text>
</comment>
<keyword evidence="6" id="KW-0489">Methyltransferase</keyword>
<feature type="transmembrane region" description="Helical" evidence="5">
    <location>
        <begin position="73"/>
        <end position="91"/>
    </location>
</feature>
<name>A0A558QVE8_9SPHN</name>
<keyword evidence="6" id="KW-0808">Transferase</keyword>
<dbReference type="PANTHER" id="PTHR43847:SF1">
    <property type="entry name" value="BLL3993 PROTEIN"/>
    <property type="match status" value="1"/>
</dbReference>
<dbReference type="Pfam" id="PF04140">
    <property type="entry name" value="ICMT"/>
    <property type="match status" value="1"/>
</dbReference>
<proteinExistence type="predicted"/>
<keyword evidence="3 5" id="KW-1133">Transmembrane helix</keyword>
<accession>A0A558QVE8</accession>
<comment type="subcellular location">
    <subcellularLocation>
        <location evidence="1">Membrane</location>
        <topology evidence="1">Multi-pass membrane protein</topology>
    </subcellularLocation>
</comment>
<keyword evidence="2 5" id="KW-0812">Transmembrane</keyword>
<dbReference type="OrthoDB" id="9789029at2"/>
<keyword evidence="4 5" id="KW-0472">Membrane</keyword>
<dbReference type="InterPro" id="IPR007269">
    <property type="entry name" value="ICMT_MeTrfase"/>
</dbReference>
<organism evidence="6 7">
    <name type="scientific">Alterirhizorhabdus solaris</name>
    <dbReference type="NCBI Taxonomy" id="2529389"/>
    <lineage>
        <taxon>Bacteria</taxon>
        <taxon>Pseudomonadati</taxon>
        <taxon>Pseudomonadota</taxon>
        <taxon>Alphaproteobacteria</taxon>
        <taxon>Sphingomonadales</taxon>
        <taxon>Rhizorhabdaceae</taxon>
        <taxon>Alterirhizorhabdus</taxon>
    </lineage>
</organism>
<dbReference type="Gene3D" id="1.20.120.1630">
    <property type="match status" value="1"/>
</dbReference>
<dbReference type="RefSeq" id="WP_145154725.1">
    <property type="nucleotide sequence ID" value="NZ_VNIM01000097.1"/>
</dbReference>
<evidence type="ECO:0000256" key="2">
    <source>
        <dbReference type="ARBA" id="ARBA00022692"/>
    </source>
</evidence>
<feature type="transmembrane region" description="Helical" evidence="5">
    <location>
        <begin position="131"/>
        <end position="155"/>
    </location>
</feature>
<dbReference type="InterPro" id="IPR052527">
    <property type="entry name" value="Metal_cation-efflux_comp"/>
</dbReference>
<sequence>MSAAGAALWLWLAYAVSWAAAGLWTARATTRAGRGEGLAYLAGFALGFGLLFPTPGAGGALMAGGGGADGWRWGLVTVEAGGFAFAWWARVHLGRLWSGMMTLRDGHRVIESGPYGLVRHPIYTGLIASGWALAFILSAPRALAGAVVLTIVMAIKARNEERLLRATLGPAAYDGYAARVPMLVPFMPRLAAGRRAP</sequence>
<evidence type="ECO:0000256" key="4">
    <source>
        <dbReference type="ARBA" id="ARBA00023136"/>
    </source>
</evidence>
<evidence type="ECO:0000256" key="5">
    <source>
        <dbReference type="SAM" id="Phobius"/>
    </source>
</evidence>
<evidence type="ECO:0000313" key="6">
    <source>
        <dbReference type="EMBL" id="TVV71120.1"/>
    </source>
</evidence>
<feature type="transmembrane region" description="Helical" evidence="5">
    <location>
        <begin position="38"/>
        <end position="61"/>
    </location>
</feature>